<reference evidence="7 8" key="2">
    <citation type="journal article" date="2015" name="Antonie Van Leeuwenhoek">
        <title>Ecophysiological diversity of a novel member of the genus Alteromonas, and description of Alteromonas mediterranea sp. nov.</title>
        <authorList>
            <person name="Ivanova E.P."/>
            <person name="Lopez-Perez M."/>
            <person name="Zabalos M."/>
            <person name="Nguyen S.H."/>
            <person name="Webb H.K."/>
            <person name="Ryan J."/>
            <person name="Lagutin K."/>
            <person name="Vyssotski M."/>
            <person name="Crawford R.J."/>
            <person name="Rodriguez-Valera F."/>
        </authorList>
    </citation>
    <scope>NUCLEOTIDE SEQUENCE [LARGE SCALE GENOMIC DNA]</scope>
    <source>
        <strain evidence="8">DSM 17117 / CIP 110805 / LMG 28347 / Deep ecotype</strain>
    </source>
</reference>
<proteinExistence type="inferred from homology"/>
<dbReference type="NCBIfam" id="TIGR01280">
    <property type="entry name" value="xseB"/>
    <property type="match status" value="1"/>
</dbReference>
<dbReference type="PANTHER" id="PTHR34137">
    <property type="entry name" value="EXODEOXYRIBONUCLEASE 7 SMALL SUBUNIT"/>
    <property type="match status" value="1"/>
</dbReference>
<dbReference type="EMBL" id="CP001103">
    <property type="protein sequence ID" value="AEA98617.1"/>
    <property type="molecule type" value="Genomic_DNA"/>
</dbReference>
<dbReference type="PANTHER" id="PTHR34137:SF1">
    <property type="entry name" value="EXODEOXYRIBONUCLEASE 7 SMALL SUBUNIT"/>
    <property type="match status" value="1"/>
</dbReference>
<gene>
    <name evidence="6" type="primary">xseB</name>
    <name evidence="7" type="ordered locus">MADE_1012405</name>
</gene>
<dbReference type="Proteomes" id="UP000001870">
    <property type="component" value="Chromosome"/>
</dbReference>
<evidence type="ECO:0000256" key="1">
    <source>
        <dbReference type="ARBA" id="ARBA00009998"/>
    </source>
</evidence>
<protein>
    <recommendedName>
        <fullName evidence="6">Exodeoxyribonuclease 7 small subunit</fullName>
        <ecNumber evidence="6">3.1.11.6</ecNumber>
    </recommendedName>
    <alternativeName>
        <fullName evidence="6">Exodeoxyribonuclease VII small subunit</fullName>
        <shortName evidence="6">Exonuclease VII small subunit</shortName>
    </alternativeName>
</protein>
<evidence type="ECO:0000256" key="5">
    <source>
        <dbReference type="ARBA" id="ARBA00022839"/>
    </source>
</evidence>
<dbReference type="GO" id="GO:0005829">
    <property type="term" value="C:cytosol"/>
    <property type="evidence" value="ECO:0007669"/>
    <property type="project" value="TreeGrafter"/>
</dbReference>
<comment type="subcellular location">
    <subcellularLocation>
        <location evidence="6">Cytoplasm</location>
    </subcellularLocation>
</comment>
<dbReference type="InterPro" id="IPR037004">
    <property type="entry name" value="Exonuc_VII_ssu_sf"/>
</dbReference>
<dbReference type="HAMAP" id="MF_00337">
    <property type="entry name" value="Exonuc_7_S"/>
    <property type="match status" value="1"/>
</dbReference>
<dbReference type="GO" id="GO:0009318">
    <property type="term" value="C:exodeoxyribonuclease VII complex"/>
    <property type="evidence" value="ECO:0007669"/>
    <property type="project" value="UniProtKB-UniRule"/>
</dbReference>
<dbReference type="NCBIfam" id="NF002140">
    <property type="entry name" value="PRK00977.1-4"/>
    <property type="match status" value="1"/>
</dbReference>
<keyword evidence="8" id="KW-1185">Reference proteome</keyword>
<keyword evidence="4 6" id="KW-0378">Hydrolase</keyword>
<dbReference type="HOGENOM" id="CLU_145918_3_3_6"/>
<keyword evidence="2 6" id="KW-0963">Cytoplasm</keyword>
<dbReference type="GO" id="GO:0006308">
    <property type="term" value="P:DNA catabolic process"/>
    <property type="evidence" value="ECO:0007669"/>
    <property type="project" value="UniProtKB-UniRule"/>
</dbReference>
<dbReference type="AlphaFoldDB" id="F2G6Y3"/>
<evidence type="ECO:0000256" key="2">
    <source>
        <dbReference type="ARBA" id="ARBA00022490"/>
    </source>
</evidence>
<dbReference type="EC" id="3.1.11.6" evidence="6"/>
<comment type="subunit">
    <text evidence="6">Heterooligomer composed of large and small subunits.</text>
</comment>
<sequence length="129" mass="14636">MVKYCFLYCMKKKRYTGDMGDIETNHLTPVRPSVNVRGIRILAIKMSVFMTTEKVSASFEETLSELEAIVNEMENGDLPLNKALEKFERGIALSRQGQQSLENAEQKVKILLSEQGEDTLHTLPESEQP</sequence>
<dbReference type="SUPFAM" id="SSF116842">
    <property type="entry name" value="XseB-like"/>
    <property type="match status" value="1"/>
</dbReference>
<evidence type="ECO:0000256" key="4">
    <source>
        <dbReference type="ARBA" id="ARBA00022801"/>
    </source>
</evidence>
<evidence type="ECO:0000313" key="7">
    <source>
        <dbReference type="EMBL" id="AEA98617.1"/>
    </source>
</evidence>
<dbReference type="GO" id="GO:0008855">
    <property type="term" value="F:exodeoxyribonuclease VII activity"/>
    <property type="evidence" value="ECO:0007669"/>
    <property type="project" value="UniProtKB-UniRule"/>
</dbReference>
<evidence type="ECO:0000256" key="6">
    <source>
        <dbReference type="HAMAP-Rule" id="MF_00337"/>
    </source>
</evidence>
<evidence type="ECO:0000313" key="8">
    <source>
        <dbReference type="Proteomes" id="UP000001870"/>
    </source>
</evidence>
<dbReference type="Pfam" id="PF02609">
    <property type="entry name" value="Exonuc_VII_S"/>
    <property type="match status" value="1"/>
</dbReference>
<keyword evidence="5 6" id="KW-0269">Exonuclease</keyword>
<dbReference type="KEGG" id="amc:MADE_1012405"/>
<dbReference type="InterPro" id="IPR003761">
    <property type="entry name" value="Exonuc_VII_S"/>
</dbReference>
<keyword evidence="3 6" id="KW-0540">Nuclease</keyword>
<evidence type="ECO:0000256" key="3">
    <source>
        <dbReference type="ARBA" id="ARBA00022722"/>
    </source>
</evidence>
<dbReference type="Gene3D" id="1.10.287.1040">
    <property type="entry name" value="Exonuclease VII, small subunit"/>
    <property type="match status" value="1"/>
</dbReference>
<comment type="catalytic activity">
    <reaction evidence="6">
        <text>Exonucleolytic cleavage in either 5'- to 3'- or 3'- to 5'-direction to yield nucleoside 5'-phosphates.</text>
        <dbReference type="EC" id="3.1.11.6"/>
    </reaction>
</comment>
<comment type="similarity">
    <text evidence="1 6">Belongs to the XseB family.</text>
</comment>
<comment type="function">
    <text evidence="6">Bidirectionally degrades single-stranded DNA into large acid-insoluble oligonucleotides, which are then degraded further into small acid-soluble oligonucleotides.</text>
</comment>
<organism evidence="7 8">
    <name type="scientific">Alteromonas mediterranea (strain DSM 17117 / CIP 110805 / LMG 28347 / Deep ecotype)</name>
    <dbReference type="NCBI Taxonomy" id="1774373"/>
    <lineage>
        <taxon>Bacteria</taxon>
        <taxon>Pseudomonadati</taxon>
        <taxon>Pseudomonadota</taxon>
        <taxon>Gammaproteobacteria</taxon>
        <taxon>Alteromonadales</taxon>
        <taxon>Alteromonadaceae</taxon>
        <taxon>Alteromonas/Salinimonas group</taxon>
        <taxon>Alteromonas</taxon>
    </lineage>
</organism>
<accession>F2G6Y3</accession>
<name>F2G6Y3_ALTMD</name>
<reference evidence="7 8" key="1">
    <citation type="journal article" date="2008" name="ISME J.">
        <title>Comparative genomics of two ecotypes of the marine planktonic copiotroph Alteromonas macleodii suggests alternative lifestyles associated with different kinds of particulate organic matter.</title>
        <authorList>
            <person name="Ivars-Martinez E."/>
            <person name="Martin-Cuadrado A.B."/>
            <person name="D'Auria G."/>
            <person name="Mira A."/>
            <person name="Ferriera S."/>
            <person name="Johnson J."/>
            <person name="Friedman R."/>
            <person name="Rodriguez-Valera F."/>
        </authorList>
    </citation>
    <scope>NUCLEOTIDE SEQUENCE [LARGE SCALE GENOMIC DNA]</scope>
    <source>
        <strain evidence="8">DSM 17117 / CIP 110805 / LMG 28347 / Deep ecotype</strain>
    </source>
</reference>